<dbReference type="Pfam" id="PF02568">
    <property type="entry name" value="ThiI"/>
    <property type="match status" value="1"/>
</dbReference>
<proteinExistence type="inferred from homology"/>
<dbReference type="InterPro" id="IPR014729">
    <property type="entry name" value="Rossmann-like_a/b/a_fold"/>
</dbReference>
<gene>
    <name evidence="9" type="primary">thiI</name>
    <name evidence="11" type="ORF">M2350_000739</name>
</gene>
<dbReference type="InterPro" id="IPR004114">
    <property type="entry name" value="THUMP_dom"/>
</dbReference>
<keyword evidence="5 9" id="KW-0547">Nucleotide-binding</keyword>
<dbReference type="NCBIfam" id="TIGR00342">
    <property type="entry name" value="tRNA uracil 4-sulfurtransferase ThiI"/>
    <property type="match status" value="1"/>
</dbReference>
<evidence type="ECO:0000256" key="3">
    <source>
        <dbReference type="ARBA" id="ARBA00022555"/>
    </source>
</evidence>
<feature type="binding site" evidence="9">
    <location>
        <position position="313"/>
    </location>
    <ligand>
        <name>ATP</name>
        <dbReference type="ChEBI" id="CHEBI:30616"/>
    </ligand>
</feature>
<dbReference type="Pfam" id="PF22025">
    <property type="entry name" value="ThiI_fer"/>
    <property type="match status" value="1"/>
</dbReference>
<dbReference type="RefSeq" id="WP_259094037.1">
    <property type="nucleotide sequence ID" value="NZ_CP130454.1"/>
</dbReference>
<feature type="binding site" evidence="9">
    <location>
        <position position="304"/>
    </location>
    <ligand>
        <name>ATP</name>
        <dbReference type="ChEBI" id="CHEBI:30616"/>
    </ligand>
</feature>
<keyword evidence="3 9" id="KW-0820">tRNA-binding</keyword>
<keyword evidence="4 9" id="KW-0808">Transferase</keyword>
<dbReference type="PROSITE" id="PS51165">
    <property type="entry name" value="THUMP"/>
    <property type="match status" value="1"/>
</dbReference>
<dbReference type="InterPro" id="IPR003720">
    <property type="entry name" value="tRNA_STrfase"/>
</dbReference>
<dbReference type="InterPro" id="IPR049961">
    <property type="entry name" value="ThiI_N"/>
</dbReference>
<reference evidence="11 12" key="1">
    <citation type="submission" date="2022-08" db="EMBL/GenBank/DDBJ databases">
        <title>Bacterial and archaeal communities from various locations to study Microbial Dark Matter (Phase II).</title>
        <authorList>
            <person name="Stepanauskas R."/>
        </authorList>
    </citation>
    <scope>NUCLEOTIDE SEQUENCE [LARGE SCALE GENOMIC DNA]</scope>
    <source>
        <strain evidence="11 12">PD1</strain>
    </source>
</reference>
<comment type="caution">
    <text evidence="11">The sequence shown here is derived from an EMBL/GenBank/DDBJ whole genome shotgun (WGS) entry which is preliminary data.</text>
</comment>
<comment type="catalytic activity">
    <reaction evidence="9">
        <text>[ThiI sulfur-carrier protein]-S-sulfanyl-L-cysteine + a uridine in tRNA + 2 reduced [2Fe-2S]-[ferredoxin] + ATP + H(+) = [ThiI sulfur-carrier protein]-L-cysteine + a 4-thiouridine in tRNA + 2 oxidized [2Fe-2S]-[ferredoxin] + AMP + diphosphate</text>
        <dbReference type="Rhea" id="RHEA:24176"/>
        <dbReference type="Rhea" id="RHEA-COMP:10000"/>
        <dbReference type="Rhea" id="RHEA-COMP:10001"/>
        <dbReference type="Rhea" id="RHEA-COMP:13337"/>
        <dbReference type="Rhea" id="RHEA-COMP:13338"/>
        <dbReference type="Rhea" id="RHEA-COMP:13339"/>
        <dbReference type="Rhea" id="RHEA-COMP:13340"/>
        <dbReference type="ChEBI" id="CHEBI:15378"/>
        <dbReference type="ChEBI" id="CHEBI:29950"/>
        <dbReference type="ChEBI" id="CHEBI:30616"/>
        <dbReference type="ChEBI" id="CHEBI:33019"/>
        <dbReference type="ChEBI" id="CHEBI:33737"/>
        <dbReference type="ChEBI" id="CHEBI:33738"/>
        <dbReference type="ChEBI" id="CHEBI:61963"/>
        <dbReference type="ChEBI" id="CHEBI:65315"/>
        <dbReference type="ChEBI" id="CHEBI:136798"/>
        <dbReference type="ChEBI" id="CHEBI:456215"/>
        <dbReference type="EC" id="2.8.1.4"/>
    </reaction>
</comment>
<feature type="domain" description="THUMP" evidence="10">
    <location>
        <begin position="76"/>
        <end position="180"/>
    </location>
</feature>
<protein>
    <recommendedName>
        <fullName evidence="9">Probable tRNA sulfurtransferase</fullName>
        <ecNumber evidence="9">2.8.1.4</ecNumber>
    </recommendedName>
    <alternativeName>
        <fullName evidence="9">Sulfur carrier protein ThiS sulfurtransferase</fullName>
    </alternativeName>
    <alternativeName>
        <fullName evidence="9">Thiamine biosynthesis protein ThiI</fullName>
    </alternativeName>
    <alternativeName>
        <fullName evidence="9">tRNA 4-thiouridine synthase</fullName>
    </alternativeName>
</protein>
<comment type="function">
    <text evidence="9">Catalyzes the ATP-dependent transfer of a sulfur to tRNA to produce 4-thiouridine in position 8 of tRNAs, which functions as a near-UV photosensor. Also catalyzes the transfer of sulfur to the sulfur carrier protein ThiS, forming ThiS-thiocarboxylate. This is a step in the synthesis of thiazole, in the thiamine biosynthesis pathway. The sulfur is donated as persulfide by IscS.</text>
</comment>
<evidence type="ECO:0000259" key="10">
    <source>
        <dbReference type="PROSITE" id="PS51165"/>
    </source>
</evidence>
<comment type="catalytic activity">
    <reaction evidence="9">
        <text>[ThiS sulfur-carrier protein]-C-terminal Gly-Gly-AMP + S-sulfanyl-L-cysteinyl-[cysteine desulfurase] + AH2 = [ThiS sulfur-carrier protein]-C-terminal-Gly-aminoethanethioate + L-cysteinyl-[cysteine desulfurase] + A + AMP + 2 H(+)</text>
        <dbReference type="Rhea" id="RHEA:43340"/>
        <dbReference type="Rhea" id="RHEA-COMP:12157"/>
        <dbReference type="Rhea" id="RHEA-COMP:12158"/>
        <dbReference type="Rhea" id="RHEA-COMP:12910"/>
        <dbReference type="Rhea" id="RHEA-COMP:19908"/>
        <dbReference type="ChEBI" id="CHEBI:13193"/>
        <dbReference type="ChEBI" id="CHEBI:15378"/>
        <dbReference type="ChEBI" id="CHEBI:17499"/>
        <dbReference type="ChEBI" id="CHEBI:29950"/>
        <dbReference type="ChEBI" id="CHEBI:61963"/>
        <dbReference type="ChEBI" id="CHEBI:90618"/>
        <dbReference type="ChEBI" id="CHEBI:232372"/>
        <dbReference type="ChEBI" id="CHEBI:456215"/>
    </reaction>
</comment>
<evidence type="ECO:0000313" key="12">
    <source>
        <dbReference type="Proteomes" id="UP001204798"/>
    </source>
</evidence>
<dbReference type="SUPFAM" id="SSF52402">
    <property type="entry name" value="Adenine nucleotide alpha hydrolases-like"/>
    <property type="match status" value="1"/>
</dbReference>
<comment type="pathway">
    <text evidence="9">Cofactor biosynthesis; thiamine diphosphate biosynthesis.</text>
</comment>
<dbReference type="InterPro" id="IPR054173">
    <property type="entry name" value="ThiI_fer"/>
</dbReference>
<evidence type="ECO:0000256" key="8">
    <source>
        <dbReference type="ARBA" id="ARBA00022977"/>
    </source>
</evidence>
<accession>A0ABT2EK76</accession>
<sequence length="431" mass="47765">MLVQEKVVPPEIDKWLKLPWDGVVVHYHEIGLKGGNRRPFTKALVKNLQRALSRFGVEVQDLFDRILVKAETDRLVDILLAASKVFGVAYTAPVKFLPRSVEAMVDAAVQTYNALASGKETFAVRVRRVDKSFPLTSRDLERMVGQQVAAATGAPVDLDEPNILLSFRVYQDCIYQVGPKVQGVGGLPVGVTGKVLALVSGGIDSPVAAWLMMKRGCFVDFVHFHAFPSNDEAVAEKVPKLVERLVVPQGVTCRLFLVPYHTFQLALLMSKVPPKLELVLFRRFMVKVANRIAKEHGHKAIVTGDNLSQVASQTLENLSVLDNASELPIFRPLLTYDKREIITLAQQIGTYELSIQPYKDCCSLIARHPETRAKLREVLEAESTLPIERLVSRSLSEMAVVTIGDQLIEGPSRAGIKPCSNHSMGSNYSRF</sequence>
<keyword evidence="12" id="KW-1185">Reference proteome</keyword>
<evidence type="ECO:0000256" key="5">
    <source>
        <dbReference type="ARBA" id="ARBA00022741"/>
    </source>
</evidence>
<evidence type="ECO:0000256" key="1">
    <source>
        <dbReference type="ARBA" id="ARBA00004496"/>
    </source>
</evidence>
<evidence type="ECO:0000256" key="2">
    <source>
        <dbReference type="ARBA" id="ARBA00022490"/>
    </source>
</evidence>
<evidence type="ECO:0000313" key="11">
    <source>
        <dbReference type="EMBL" id="MCS3918342.1"/>
    </source>
</evidence>
<keyword evidence="8 9" id="KW-0784">Thiamine biosynthesis</keyword>
<dbReference type="EMBL" id="JANUCP010000001">
    <property type="protein sequence ID" value="MCS3918342.1"/>
    <property type="molecule type" value="Genomic_DNA"/>
</dbReference>
<feature type="binding site" evidence="9">
    <location>
        <position position="282"/>
    </location>
    <ligand>
        <name>ATP</name>
        <dbReference type="ChEBI" id="CHEBI:30616"/>
    </ligand>
</feature>
<dbReference type="PANTHER" id="PTHR43209:SF1">
    <property type="entry name" value="TRNA SULFURTRANSFERASE"/>
    <property type="match status" value="1"/>
</dbReference>
<feature type="binding site" evidence="9">
    <location>
        <begin position="198"/>
        <end position="199"/>
    </location>
    <ligand>
        <name>ATP</name>
        <dbReference type="ChEBI" id="CHEBI:30616"/>
    </ligand>
</feature>
<dbReference type="CDD" id="cd01712">
    <property type="entry name" value="PPase_ThiI"/>
    <property type="match status" value="1"/>
</dbReference>
<name>A0ABT2EK76_9BACT</name>
<comment type="similarity">
    <text evidence="9">Belongs to the ThiI family.</text>
</comment>
<evidence type="ECO:0000256" key="9">
    <source>
        <dbReference type="HAMAP-Rule" id="MF_00021"/>
    </source>
</evidence>
<dbReference type="Gene3D" id="3.40.50.620">
    <property type="entry name" value="HUPs"/>
    <property type="match status" value="1"/>
</dbReference>
<dbReference type="SUPFAM" id="SSF143437">
    <property type="entry name" value="THUMP domain-like"/>
    <property type="match status" value="1"/>
</dbReference>
<dbReference type="SMART" id="SM00981">
    <property type="entry name" value="THUMP"/>
    <property type="match status" value="1"/>
</dbReference>
<dbReference type="PANTHER" id="PTHR43209">
    <property type="entry name" value="TRNA SULFURTRANSFERASE"/>
    <property type="match status" value="1"/>
</dbReference>
<feature type="binding site" evidence="9">
    <location>
        <begin position="223"/>
        <end position="224"/>
    </location>
    <ligand>
        <name>ATP</name>
        <dbReference type="ChEBI" id="CHEBI:30616"/>
    </ligand>
</feature>
<dbReference type="EC" id="2.8.1.4" evidence="9"/>
<dbReference type="HAMAP" id="MF_00021">
    <property type="entry name" value="ThiI"/>
    <property type="match status" value="1"/>
</dbReference>
<evidence type="ECO:0000256" key="6">
    <source>
        <dbReference type="ARBA" id="ARBA00022840"/>
    </source>
</evidence>
<keyword evidence="2 9" id="KW-0963">Cytoplasm</keyword>
<dbReference type="InterPro" id="IPR020536">
    <property type="entry name" value="ThiI_AANH"/>
</dbReference>
<dbReference type="Pfam" id="PF02926">
    <property type="entry name" value="THUMP"/>
    <property type="match status" value="1"/>
</dbReference>
<evidence type="ECO:0000256" key="4">
    <source>
        <dbReference type="ARBA" id="ARBA00022679"/>
    </source>
</evidence>
<dbReference type="CDD" id="cd11716">
    <property type="entry name" value="THUMP_ThiI"/>
    <property type="match status" value="1"/>
</dbReference>
<evidence type="ECO:0000256" key="7">
    <source>
        <dbReference type="ARBA" id="ARBA00022884"/>
    </source>
</evidence>
<dbReference type="Proteomes" id="UP001204798">
    <property type="component" value="Unassembled WGS sequence"/>
</dbReference>
<dbReference type="InterPro" id="IPR049962">
    <property type="entry name" value="THUMP_ThiI"/>
</dbReference>
<dbReference type="InterPro" id="IPR050102">
    <property type="entry name" value="tRNA_sulfurtransferase_ThiI"/>
</dbReference>
<organism evidence="11 12">
    <name type="scientific">Candidatus Fervidibacter sacchari</name>
    <dbReference type="NCBI Taxonomy" id="1448929"/>
    <lineage>
        <taxon>Bacteria</taxon>
        <taxon>Candidatus Fervidibacterota</taxon>
        <taxon>Candidatus Fervidibacter</taxon>
    </lineage>
</organism>
<comment type="subcellular location">
    <subcellularLocation>
        <location evidence="1 9">Cytoplasm</location>
    </subcellularLocation>
</comment>
<keyword evidence="6 9" id="KW-0067">ATP-binding</keyword>
<dbReference type="Gene3D" id="3.30.2130.30">
    <property type="match status" value="1"/>
</dbReference>
<keyword evidence="7 9" id="KW-0694">RNA-binding</keyword>